<evidence type="ECO:0000256" key="1">
    <source>
        <dbReference type="ARBA" id="ARBA00006271"/>
    </source>
</evidence>
<dbReference type="PANTHER" id="PTHR11361">
    <property type="entry name" value="DNA MISMATCH REPAIR PROTEIN MUTS FAMILY MEMBER"/>
    <property type="match status" value="1"/>
</dbReference>
<sequence>MFFKDAVRASEILNITLTGREAGEAGRVPMCGIPYHAFQSYVRTLLDHNLKVAVCDQIGDPKLAKGLVERKITRIVSPATYLEDEEKEKSFEYLAAIVGDDKNFAIAYLELSTGEFYVREMAADRLQSELTLLSPREVIISKTLSQGCHSRDRDNKKNSVIPAEAGIQPNSICDPLDPRFRGDDKVGQHAGLPATSFSTTKIGGSDAMFVGGGDDKKNYDDGSELLSFIKNNLNATITVYEDWIFEAGEAIHYLQEGFDFATVQSISFHDHPLAVGAAGSILYYLKDHFHSALGHLRPPVLLESTEFMVLDRQAQKSLEIVSSMSGAKATPQSVGGQGSPTLLSVIDQTLTLMGSRTLYQWLTHPLLSIEEISRRQAVLKEFSGNVPLLQALRGLFKGVKDMERTLSRLSYGVGNARDLINLKIFLLRVPEIRQILAGVKSAMVKDILPGMNHFPQIKELIEKAIVEEPPLAVKDGGIIRDGYSTALDQLRNISKNGKSWILEFEKKEIQRTGIKSLKVKYSQVFGYTIDITHSNLHLVPADYIRKQTLANAERFIIPELKEWDEKISGAEDKIKVLEYDLFNRVRERILQDLTPLQEMAKAIGVLDALASLAFTAIQKAWVSPTVVDSGELLIEGGRHPVVEAMLPSGQFVENDTFLDTAENQLIVLTGPNMAGKSTYIRQVAQLAILAQMGSFVPAKSARIGLVDRIFTRIGASDDLARGESTFMVEMIETASILQKATKRSLLILDEVGRGTSTFDGVSIAWAICEYLVQGMVKPRTLFATHYHELIQLEEHFPGIKNYTIQVKETKTGIVFLRKVVRGGSDRSYGIHVARLAGVPARVTDRANQILAILESENTEATQIIEGKKAGKGKQKQDLQPTLFEISNANHPILEEIRKLSVDGMTPIEALNKLAELKERLKG</sequence>
<dbReference type="InterPro" id="IPR007861">
    <property type="entry name" value="DNA_mismatch_repair_MutS_clamp"/>
</dbReference>
<gene>
    <name evidence="9" type="primary">mutS</name>
    <name evidence="12" type="ORF">A3G33_07650</name>
</gene>
<dbReference type="InterPro" id="IPR007860">
    <property type="entry name" value="DNA_mmatch_repair_MutS_con_dom"/>
</dbReference>
<dbReference type="Gene3D" id="3.40.1170.10">
    <property type="entry name" value="DNA repair protein MutS, domain I"/>
    <property type="match status" value="1"/>
</dbReference>
<dbReference type="PIRSF" id="PIRSF037677">
    <property type="entry name" value="DNA_mis_repair_Msh6"/>
    <property type="match status" value="1"/>
</dbReference>
<comment type="similarity">
    <text evidence="1 9 10">Belongs to the DNA mismatch repair MutS family.</text>
</comment>
<evidence type="ECO:0000256" key="2">
    <source>
        <dbReference type="ARBA" id="ARBA00021982"/>
    </source>
</evidence>
<dbReference type="InterPro" id="IPR017261">
    <property type="entry name" value="DNA_mismatch_repair_MutS/MSH"/>
</dbReference>
<dbReference type="SUPFAM" id="SSF52540">
    <property type="entry name" value="P-loop containing nucleoside triphosphate hydrolases"/>
    <property type="match status" value="1"/>
</dbReference>
<dbReference type="Pfam" id="PF00488">
    <property type="entry name" value="MutS_V"/>
    <property type="match status" value="1"/>
</dbReference>
<dbReference type="Gene3D" id="3.40.50.300">
    <property type="entry name" value="P-loop containing nucleotide triphosphate hydrolases"/>
    <property type="match status" value="1"/>
</dbReference>
<name>A0A1G1L1S3_9BACT</name>
<dbReference type="Pfam" id="PF01624">
    <property type="entry name" value="MutS_I"/>
    <property type="match status" value="1"/>
</dbReference>
<keyword evidence="3 9" id="KW-0547">Nucleotide-binding</keyword>
<feature type="domain" description="DNA mismatch repair proteins mutS family" evidence="11">
    <location>
        <begin position="744"/>
        <end position="760"/>
    </location>
</feature>
<dbReference type="InterPro" id="IPR016151">
    <property type="entry name" value="DNA_mismatch_repair_MutS_N"/>
</dbReference>
<dbReference type="GO" id="GO:0030983">
    <property type="term" value="F:mismatched DNA binding"/>
    <property type="evidence" value="ECO:0007669"/>
    <property type="project" value="InterPro"/>
</dbReference>
<evidence type="ECO:0000313" key="13">
    <source>
        <dbReference type="Proteomes" id="UP000178187"/>
    </source>
</evidence>
<dbReference type="SUPFAM" id="SSF48334">
    <property type="entry name" value="DNA repair protein MutS, domain III"/>
    <property type="match status" value="1"/>
</dbReference>
<dbReference type="InterPro" id="IPR007695">
    <property type="entry name" value="DNA_mismatch_repair_MutS-lik_N"/>
</dbReference>
<dbReference type="PROSITE" id="PS00486">
    <property type="entry name" value="DNA_MISMATCH_REPAIR_2"/>
    <property type="match status" value="1"/>
</dbReference>
<dbReference type="GO" id="GO:0005829">
    <property type="term" value="C:cytosol"/>
    <property type="evidence" value="ECO:0007669"/>
    <property type="project" value="TreeGrafter"/>
</dbReference>
<dbReference type="EMBL" id="MHFR01000014">
    <property type="protein sequence ID" value="OGW99102.1"/>
    <property type="molecule type" value="Genomic_DNA"/>
</dbReference>
<dbReference type="InterPro" id="IPR005748">
    <property type="entry name" value="DNA_mismatch_repair_MutS"/>
</dbReference>
<keyword evidence="6 9" id="KW-0238">DNA-binding</keyword>
<dbReference type="InterPro" id="IPR000432">
    <property type="entry name" value="DNA_mismatch_repair_MutS_C"/>
</dbReference>
<dbReference type="GO" id="GO:0003684">
    <property type="term" value="F:damaged DNA binding"/>
    <property type="evidence" value="ECO:0007669"/>
    <property type="project" value="UniProtKB-UniRule"/>
</dbReference>
<evidence type="ECO:0000313" key="12">
    <source>
        <dbReference type="EMBL" id="OGW99102.1"/>
    </source>
</evidence>
<dbReference type="Gene3D" id="3.30.420.110">
    <property type="entry name" value="MutS, connector domain"/>
    <property type="match status" value="1"/>
</dbReference>
<dbReference type="InterPro" id="IPR045076">
    <property type="entry name" value="MutS"/>
</dbReference>
<dbReference type="Pfam" id="PF05190">
    <property type="entry name" value="MutS_IV"/>
    <property type="match status" value="1"/>
</dbReference>
<evidence type="ECO:0000256" key="7">
    <source>
        <dbReference type="ARBA" id="ARBA00023204"/>
    </source>
</evidence>
<dbReference type="GO" id="GO:0005524">
    <property type="term" value="F:ATP binding"/>
    <property type="evidence" value="ECO:0007669"/>
    <property type="project" value="UniProtKB-UniRule"/>
</dbReference>
<dbReference type="SUPFAM" id="SSF53150">
    <property type="entry name" value="DNA repair protein MutS, domain II"/>
    <property type="match status" value="1"/>
</dbReference>
<dbReference type="InterPro" id="IPR036187">
    <property type="entry name" value="DNA_mismatch_repair_MutS_sf"/>
</dbReference>
<dbReference type="SUPFAM" id="SSF55271">
    <property type="entry name" value="DNA repair protein MutS, domain I"/>
    <property type="match status" value="1"/>
</dbReference>
<reference evidence="12 13" key="1">
    <citation type="journal article" date="2016" name="Nat. Commun.">
        <title>Thousands of microbial genomes shed light on interconnected biogeochemical processes in an aquifer system.</title>
        <authorList>
            <person name="Anantharaman K."/>
            <person name="Brown C.T."/>
            <person name="Hug L.A."/>
            <person name="Sharon I."/>
            <person name="Castelle C.J."/>
            <person name="Probst A.J."/>
            <person name="Thomas B.C."/>
            <person name="Singh A."/>
            <person name="Wilkins M.J."/>
            <person name="Karaoz U."/>
            <person name="Brodie E.L."/>
            <person name="Williams K.H."/>
            <person name="Hubbard S.S."/>
            <person name="Banfield J.F."/>
        </authorList>
    </citation>
    <scope>NUCLEOTIDE SEQUENCE [LARGE SCALE GENOMIC DNA]</scope>
</reference>
<comment type="function">
    <text evidence="8 9">This protein is involved in the repair of mismatches in DNA. It is possible that it carries out the mismatch recognition step. This protein has a weak ATPase activity.</text>
</comment>
<dbReference type="GO" id="GO:0140664">
    <property type="term" value="F:ATP-dependent DNA damage sensor activity"/>
    <property type="evidence" value="ECO:0007669"/>
    <property type="project" value="InterPro"/>
</dbReference>
<dbReference type="SMART" id="SM00533">
    <property type="entry name" value="MUTSd"/>
    <property type="match status" value="1"/>
</dbReference>
<dbReference type="NCBIfam" id="NF003810">
    <property type="entry name" value="PRK05399.1"/>
    <property type="match status" value="1"/>
</dbReference>
<dbReference type="FunFam" id="3.40.50.300:FF:000870">
    <property type="entry name" value="MutS protein homolog 4"/>
    <property type="match status" value="1"/>
</dbReference>
<dbReference type="InterPro" id="IPR007696">
    <property type="entry name" value="DNA_mismatch_repair_MutS_core"/>
</dbReference>
<keyword evidence="4 9" id="KW-0227">DNA damage</keyword>
<dbReference type="CDD" id="cd03284">
    <property type="entry name" value="ABC_MutS1"/>
    <property type="match status" value="1"/>
</dbReference>
<evidence type="ECO:0000256" key="9">
    <source>
        <dbReference type="HAMAP-Rule" id="MF_00096"/>
    </source>
</evidence>
<dbReference type="InterPro" id="IPR027417">
    <property type="entry name" value="P-loop_NTPase"/>
</dbReference>
<evidence type="ECO:0000259" key="11">
    <source>
        <dbReference type="PROSITE" id="PS00486"/>
    </source>
</evidence>
<evidence type="ECO:0000256" key="3">
    <source>
        <dbReference type="ARBA" id="ARBA00022741"/>
    </source>
</evidence>
<feature type="binding site" evidence="9">
    <location>
        <begin position="670"/>
        <end position="677"/>
    </location>
    <ligand>
        <name>ATP</name>
        <dbReference type="ChEBI" id="CHEBI:30616"/>
    </ligand>
</feature>
<evidence type="ECO:0000256" key="6">
    <source>
        <dbReference type="ARBA" id="ARBA00023125"/>
    </source>
</evidence>
<dbReference type="PANTHER" id="PTHR11361:SF34">
    <property type="entry name" value="DNA MISMATCH REPAIR PROTEIN MSH1, MITOCHONDRIAL"/>
    <property type="match status" value="1"/>
</dbReference>
<accession>A0A1G1L1S3</accession>
<comment type="caution">
    <text evidence="12">The sequence shown here is derived from an EMBL/GenBank/DDBJ whole genome shotgun (WGS) entry which is preliminary data.</text>
</comment>
<keyword evidence="7 9" id="KW-0234">DNA repair</keyword>
<dbReference type="Gene3D" id="1.10.1420.10">
    <property type="match status" value="2"/>
</dbReference>
<organism evidence="12 13">
    <name type="scientific">Candidatus Danuiimicrobium aquiferis</name>
    <dbReference type="NCBI Taxonomy" id="1801832"/>
    <lineage>
        <taxon>Bacteria</taxon>
        <taxon>Pseudomonadati</taxon>
        <taxon>Candidatus Omnitrophota</taxon>
        <taxon>Candidatus Danuiimicrobium</taxon>
    </lineage>
</organism>
<dbReference type="HAMAP" id="MF_00096">
    <property type="entry name" value="MutS"/>
    <property type="match status" value="1"/>
</dbReference>
<dbReference type="GO" id="GO:0006298">
    <property type="term" value="P:mismatch repair"/>
    <property type="evidence" value="ECO:0007669"/>
    <property type="project" value="UniProtKB-UniRule"/>
</dbReference>
<dbReference type="NCBIfam" id="TIGR01070">
    <property type="entry name" value="mutS1"/>
    <property type="match status" value="1"/>
</dbReference>
<dbReference type="AlphaFoldDB" id="A0A1G1L1S3"/>
<dbReference type="InterPro" id="IPR036678">
    <property type="entry name" value="MutS_con_dom_sf"/>
</dbReference>
<evidence type="ECO:0000256" key="8">
    <source>
        <dbReference type="ARBA" id="ARBA00024647"/>
    </source>
</evidence>
<evidence type="ECO:0000256" key="5">
    <source>
        <dbReference type="ARBA" id="ARBA00022840"/>
    </source>
</evidence>
<proteinExistence type="inferred from homology"/>
<dbReference type="Pfam" id="PF05192">
    <property type="entry name" value="MutS_III"/>
    <property type="match status" value="1"/>
</dbReference>
<evidence type="ECO:0000256" key="4">
    <source>
        <dbReference type="ARBA" id="ARBA00022763"/>
    </source>
</evidence>
<protein>
    <recommendedName>
        <fullName evidence="2 9">DNA mismatch repair protein MutS</fullName>
    </recommendedName>
</protein>
<dbReference type="Proteomes" id="UP000178187">
    <property type="component" value="Unassembled WGS sequence"/>
</dbReference>
<keyword evidence="5 9" id="KW-0067">ATP-binding</keyword>
<dbReference type="Pfam" id="PF05188">
    <property type="entry name" value="MutS_II"/>
    <property type="match status" value="1"/>
</dbReference>
<dbReference type="SMART" id="SM00534">
    <property type="entry name" value="MUTSac"/>
    <property type="match status" value="1"/>
</dbReference>
<evidence type="ECO:0000256" key="10">
    <source>
        <dbReference type="RuleBase" id="RU003756"/>
    </source>
</evidence>